<dbReference type="Pfam" id="PF00392">
    <property type="entry name" value="GntR"/>
    <property type="match status" value="1"/>
</dbReference>
<dbReference type="PANTHER" id="PTHR44846:SF17">
    <property type="entry name" value="GNTR-FAMILY TRANSCRIPTIONAL REGULATOR"/>
    <property type="match status" value="1"/>
</dbReference>
<dbReference type="PROSITE" id="PS50949">
    <property type="entry name" value="HTH_GNTR"/>
    <property type="match status" value="1"/>
</dbReference>
<dbReference type="GO" id="GO:0045892">
    <property type="term" value="P:negative regulation of DNA-templated transcription"/>
    <property type="evidence" value="ECO:0007669"/>
    <property type="project" value="TreeGrafter"/>
</dbReference>
<dbReference type="InterPro" id="IPR050679">
    <property type="entry name" value="Bact_HTH_transcr_reg"/>
</dbReference>
<dbReference type="PRINTS" id="PR00035">
    <property type="entry name" value="HTHGNTR"/>
</dbReference>
<keyword evidence="1" id="KW-0805">Transcription regulation</keyword>
<dbReference type="SMART" id="SM00345">
    <property type="entry name" value="HTH_GNTR"/>
    <property type="match status" value="1"/>
</dbReference>
<evidence type="ECO:0000313" key="5">
    <source>
        <dbReference type="EMBL" id="SCF06726.1"/>
    </source>
</evidence>
<keyword evidence="2" id="KW-0238">DNA-binding</keyword>
<feature type="domain" description="HTH gntR-type" evidence="4">
    <location>
        <begin position="9"/>
        <end position="77"/>
    </location>
</feature>
<dbReference type="Proteomes" id="UP000199504">
    <property type="component" value="Unassembled WGS sequence"/>
</dbReference>
<dbReference type="EMBL" id="FMCX01000003">
    <property type="protein sequence ID" value="SCF06726.1"/>
    <property type="molecule type" value="Genomic_DNA"/>
</dbReference>
<dbReference type="SUPFAM" id="SSF46785">
    <property type="entry name" value="Winged helix' DNA-binding domain"/>
    <property type="match status" value="1"/>
</dbReference>
<dbReference type="InterPro" id="IPR000524">
    <property type="entry name" value="Tscrpt_reg_HTH_GntR"/>
</dbReference>
<dbReference type="RefSeq" id="WP_091609036.1">
    <property type="nucleotide sequence ID" value="NZ_FMCX01000003.1"/>
</dbReference>
<organism evidence="5 6">
    <name type="scientific">Micromonospora mirobrigensis</name>
    <dbReference type="NCBI Taxonomy" id="262898"/>
    <lineage>
        <taxon>Bacteria</taxon>
        <taxon>Bacillati</taxon>
        <taxon>Actinomycetota</taxon>
        <taxon>Actinomycetes</taxon>
        <taxon>Micromonosporales</taxon>
        <taxon>Micromonosporaceae</taxon>
        <taxon>Micromonospora</taxon>
    </lineage>
</organism>
<evidence type="ECO:0000313" key="6">
    <source>
        <dbReference type="Proteomes" id="UP000199504"/>
    </source>
</evidence>
<dbReference type="GO" id="GO:0003677">
    <property type="term" value="F:DNA binding"/>
    <property type="evidence" value="ECO:0007669"/>
    <property type="project" value="UniProtKB-KW"/>
</dbReference>
<protein>
    <submittedName>
        <fullName evidence="5">Regulatory protein, gntR family</fullName>
    </submittedName>
</protein>
<dbReference type="PANTHER" id="PTHR44846">
    <property type="entry name" value="MANNOSYL-D-GLYCERATE TRANSPORT/METABOLISM SYSTEM REPRESSOR MNGR-RELATED"/>
    <property type="match status" value="1"/>
</dbReference>
<dbReference type="GO" id="GO:0003700">
    <property type="term" value="F:DNA-binding transcription factor activity"/>
    <property type="evidence" value="ECO:0007669"/>
    <property type="project" value="InterPro"/>
</dbReference>
<proteinExistence type="predicted"/>
<evidence type="ECO:0000256" key="2">
    <source>
        <dbReference type="ARBA" id="ARBA00023125"/>
    </source>
</evidence>
<keyword evidence="6" id="KW-1185">Reference proteome</keyword>
<keyword evidence="3" id="KW-0804">Transcription</keyword>
<dbReference type="InterPro" id="IPR036388">
    <property type="entry name" value="WH-like_DNA-bd_sf"/>
</dbReference>
<dbReference type="STRING" id="262898.GA0070564_10325"/>
<evidence type="ECO:0000259" key="4">
    <source>
        <dbReference type="PROSITE" id="PS50949"/>
    </source>
</evidence>
<accession>A0A1C4XE15</accession>
<dbReference type="OrthoDB" id="5450856at2"/>
<dbReference type="CDD" id="cd07377">
    <property type="entry name" value="WHTH_GntR"/>
    <property type="match status" value="1"/>
</dbReference>
<dbReference type="InterPro" id="IPR036390">
    <property type="entry name" value="WH_DNA-bd_sf"/>
</dbReference>
<reference evidence="6" key="1">
    <citation type="submission" date="2016-06" db="EMBL/GenBank/DDBJ databases">
        <authorList>
            <person name="Varghese N."/>
            <person name="Submissions Spin"/>
        </authorList>
    </citation>
    <scope>NUCLEOTIDE SEQUENCE [LARGE SCALE GENOMIC DNA]</scope>
    <source>
        <strain evidence="6">DSM 44830</strain>
    </source>
</reference>
<evidence type="ECO:0000256" key="3">
    <source>
        <dbReference type="ARBA" id="ARBA00023163"/>
    </source>
</evidence>
<dbReference type="Gene3D" id="1.10.10.10">
    <property type="entry name" value="Winged helix-like DNA-binding domain superfamily/Winged helix DNA-binding domain"/>
    <property type="match status" value="1"/>
</dbReference>
<evidence type="ECO:0000256" key="1">
    <source>
        <dbReference type="ARBA" id="ARBA00023015"/>
    </source>
</evidence>
<dbReference type="AlphaFoldDB" id="A0A1C4XE15"/>
<sequence>MSLDPLSPEPLYVQLADAITKQIQAGKLVPRRPIPSEEQLRQEFGVARGTVRQAVKLLRERGLVVTVPQRGTYVAWTD</sequence>
<name>A0A1C4XE15_9ACTN</name>
<gene>
    <name evidence="5" type="ORF">GA0070564_10325</name>
</gene>